<gene>
    <name evidence="1" type="ORF">PoB_005144600</name>
</gene>
<comment type="caution">
    <text evidence="1">The sequence shown here is derived from an EMBL/GenBank/DDBJ whole genome shotgun (WGS) entry which is preliminary data.</text>
</comment>
<evidence type="ECO:0008006" key="3">
    <source>
        <dbReference type="Google" id="ProtNLM"/>
    </source>
</evidence>
<dbReference type="AlphaFoldDB" id="A0AAV4BNW3"/>
<dbReference type="GO" id="GO:0003676">
    <property type="term" value="F:nucleic acid binding"/>
    <property type="evidence" value="ECO:0007669"/>
    <property type="project" value="InterPro"/>
</dbReference>
<evidence type="ECO:0000313" key="2">
    <source>
        <dbReference type="Proteomes" id="UP000735302"/>
    </source>
</evidence>
<organism evidence="1 2">
    <name type="scientific">Plakobranchus ocellatus</name>
    <dbReference type="NCBI Taxonomy" id="259542"/>
    <lineage>
        <taxon>Eukaryota</taxon>
        <taxon>Metazoa</taxon>
        <taxon>Spiralia</taxon>
        <taxon>Lophotrochozoa</taxon>
        <taxon>Mollusca</taxon>
        <taxon>Gastropoda</taxon>
        <taxon>Heterobranchia</taxon>
        <taxon>Euthyneura</taxon>
        <taxon>Panpulmonata</taxon>
        <taxon>Sacoglossa</taxon>
        <taxon>Placobranchoidea</taxon>
        <taxon>Plakobranchidae</taxon>
        <taxon>Plakobranchus</taxon>
    </lineage>
</organism>
<protein>
    <recommendedName>
        <fullName evidence="3">Integrase catalytic domain-containing protein</fullName>
    </recommendedName>
</protein>
<reference evidence="1 2" key="1">
    <citation type="journal article" date="2021" name="Elife">
        <title>Chloroplast acquisition without the gene transfer in kleptoplastic sea slugs, Plakobranchus ocellatus.</title>
        <authorList>
            <person name="Maeda T."/>
            <person name="Takahashi S."/>
            <person name="Yoshida T."/>
            <person name="Shimamura S."/>
            <person name="Takaki Y."/>
            <person name="Nagai Y."/>
            <person name="Toyoda A."/>
            <person name="Suzuki Y."/>
            <person name="Arimoto A."/>
            <person name="Ishii H."/>
            <person name="Satoh N."/>
            <person name="Nishiyama T."/>
            <person name="Hasebe M."/>
            <person name="Maruyama T."/>
            <person name="Minagawa J."/>
            <person name="Obokata J."/>
            <person name="Shigenobu S."/>
        </authorList>
    </citation>
    <scope>NUCLEOTIDE SEQUENCE [LARGE SCALE GENOMIC DNA]</scope>
</reference>
<evidence type="ECO:0000313" key="1">
    <source>
        <dbReference type="EMBL" id="GFO24941.1"/>
    </source>
</evidence>
<accession>A0AAV4BNW3</accession>
<proteinExistence type="predicted"/>
<dbReference type="InterPro" id="IPR012337">
    <property type="entry name" value="RNaseH-like_sf"/>
</dbReference>
<dbReference type="InterPro" id="IPR050951">
    <property type="entry name" value="Retrovirus_Pol_polyprotein"/>
</dbReference>
<dbReference type="PANTHER" id="PTHR37984:SF7">
    <property type="entry name" value="INTEGRASE CATALYTIC DOMAIN-CONTAINING PROTEIN"/>
    <property type="match status" value="1"/>
</dbReference>
<dbReference type="Proteomes" id="UP000735302">
    <property type="component" value="Unassembled WGS sequence"/>
</dbReference>
<dbReference type="SUPFAM" id="SSF53098">
    <property type="entry name" value="Ribonuclease H-like"/>
    <property type="match status" value="1"/>
</dbReference>
<dbReference type="Gene3D" id="3.30.420.10">
    <property type="entry name" value="Ribonuclease H-like superfamily/Ribonuclease H"/>
    <property type="match status" value="1"/>
</dbReference>
<sequence>MLHTKVCPRYAQGQNLASFKLETHIRLVYGISEELSLDDGPKFMSTATTTFLKTWEVNHRVSSVAFPYSNCRAEIDVKTVKCLITENTGPSGNNETDSFQRAIFQYLNTPDRDTHLSPAMCLFGRPIRDFIPIYPGKYQPHKTWQETVASHDAERPSANTWVLPPLPIRDCVRIQNQTGPHPTK</sequence>
<dbReference type="PANTHER" id="PTHR37984">
    <property type="entry name" value="PROTEIN CBG26694"/>
    <property type="match status" value="1"/>
</dbReference>
<dbReference type="EMBL" id="BLXT01005681">
    <property type="protein sequence ID" value="GFO24941.1"/>
    <property type="molecule type" value="Genomic_DNA"/>
</dbReference>
<keyword evidence="2" id="KW-1185">Reference proteome</keyword>
<name>A0AAV4BNW3_9GAST</name>
<dbReference type="InterPro" id="IPR036397">
    <property type="entry name" value="RNaseH_sf"/>
</dbReference>